<evidence type="ECO:0000259" key="4">
    <source>
        <dbReference type="PROSITE" id="PS50102"/>
    </source>
</evidence>
<dbReference type="InterPro" id="IPR035979">
    <property type="entry name" value="RBD_domain_sf"/>
</dbReference>
<feature type="domain" description="RRM" evidence="4">
    <location>
        <begin position="129"/>
        <end position="210"/>
    </location>
</feature>
<dbReference type="SMART" id="SM00360">
    <property type="entry name" value="RRM"/>
    <property type="match status" value="2"/>
</dbReference>
<dbReference type="InterPro" id="IPR000504">
    <property type="entry name" value="RRM_dom"/>
</dbReference>
<dbReference type="Gene3D" id="3.30.70.330">
    <property type="match status" value="2"/>
</dbReference>
<dbReference type="Pfam" id="PF00076">
    <property type="entry name" value="RRM_1"/>
    <property type="match status" value="1"/>
</dbReference>
<evidence type="ECO:0000313" key="5">
    <source>
        <dbReference type="EMBL" id="KAL1507042.1"/>
    </source>
</evidence>
<reference evidence="5 6" key="1">
    <citation type="journal article" date="2024" name="Science">
        <title>Giant polyketide synthase enzymes in the biosynthesis of giant marine polyether toxins.</title>
        <authorList>
            <person name="Fallon T.R."/>
            <person name="Shende V.V."/>
            <person name="Wierzbicki I.H."/>
            <person name="Pendleton A.L."/>
            <person name="Watervoot N.F."/>
            <person name="Auber R.P."/>
            <person name="Gonzalez D.J."/>
            <person name="Wisecaver J.H."/>
            <person name="Moore B.S."/>
        </authorList>
    </citation>
    <scope>NUCLEOTIDE SEQUENCE [LARGE SCALE GENOMIC DNA]</scope>
    <source>
        <strain evidence="5 6">12B1</strain>
    </source>
</reference>
<evidence type="ECO:0000256" key="2">
    <source>
        <dbReference type="PROSITE-ProRule" id="PRU00176"/>
    </source>
</evidence>
<feature type="region of interest" description="Disordered" evidence="3">
    <location>
        <begin position="205"/>
        <end position="254"/>
    </location>
</feature>
<dbReference type="AlphaFoldDB" id="A0AB34IV74"/>
<organism evidence="5 6">
    <name type="scientific">Prymnesium parvum</name>
    <name type="common">Toxic golden alga</name>
    <dbReference type="NCBI Taxonomy" id="97485"/>
    <lineage>
        <taxon>Eukaryota</taxon>
        <taxon>Haptista</taxon>
        <taxon>Haptophyta</taxon>
        <taxon>Prymnesiophyceae</taxon>
        <taxon>Prymnesiales</taxon>
        <taxon>Prymnesiaceae</taxon>
        <taxon>Prymnesium</taxon>
    </lineage>
</organism>
<evidence type="ECO:0000313" key="6">
    <source>
        <dbReference type="Proteomes" id="UP001515480"/>
    </source>
</evidence>
<feature type="compositionally biased region" description="Basic and acidic residues" evidence="3">
    <location>
        <begin position="225"/>
        <end position="240"/>
    </location>
</feature>
<dbReference type="PANTHER" id="PTHR23236">
    <property type="entry name" value="EUKARYOTIC TRANSLATION INITIATION FACTOR 4B/4H"/>
    <property type="match status" value="1"/>
</dbReference>
<feature type="region of interest" description="Disordered" evidence="3">
    <location>
        <begin position="16"/>
        <end position="35"/>
    </location>
</feature>
<comment type="caution">
    <text evidence="5">The sequence shown here is derived from an EMBL/GenBank/DDBJ whole genome shotgun (WGS) entry which is preliminary data.</text>
</comment>
<name>A0AB34IV74_PRYPA</name>
<sequence length="254" mass="28273">MLYLVRSCTIIQRFRNEERTEESMPPDASDESSSKRQVYLRCNGKALRTTVDEVVEFFSSCGKPVSVLNKYGEVPVDGELHELVLVSFKKNKAVEKAIAQSGGQLSGREVVIGLNTRPPKRRSGVLSSVRAFVGNLPFDVTEDAVRAHFAECGHIQFVRFATDESGTPRGFCHVIFEDHPSQPRKALEAALALDGSVMLDRAISVGPAEEKPRPQRKRAASHNDAQSKKPRPAEWRHDRAAGLTLPRQKKPWQS</sequence>
<gene>
    <name evidence="5" type="ORF">AB1Y20_007904</name>
</gene>
<evidence type="ECO:0000256" key="3">
    <source>
        <dbReference type="SAM" id="MobiDB-lite"/>
    </source>
</evidence>
<protein>
    <recommendedName>
        <fullName evidence="4">RRM domain-containing protein</fullName>
    </recommendedName>
</protein>
<dbReference type="EMBL" id="JBGBPQ010000018">
    <property type="protein sequence ID" value="KAL1507042.1"/>
    <property type="molecule type" value="Genomic_DNA"/>
</dbReference>
<keyword evidence="6" id="KW-1185">Reference proteome</keyword>
<dbReference type="PROSITE" id="PS50102">
    <property type="entry name" value="RRM"/>
    <property type="match status" value="1"/>
</dbReference>
<accession>A0AB34IV74</accession>
<dbReference type="SUPFAM" id="SSF54928">
    <property type="entry name" value="RNA-binding domain, RBD"/>
    <property type="match status" value="2"/>
</dbReference>
<dbReference type="InterPro" id="IPR012677">
    <property type="entry name" value="Nucleotide-bd_a/b_plait_sf"/>
</dbReference>
<evidence type="ECO:0000256" key="1">
    <source>
        <dbReference type="ARBA" id="ARBA00022884"/>
    </source>
</evidence>
<dbReference type="GO" id="GO:0003723">
    <property type="term" value="F:RNA binding"/>
    <property type="evidence" value="ECO:0007669"/>
    <property type="project" value="UniProtKB-UniRule"/>
</dbReference>
<dbReference type="PANTHER" id="PTHR23236:SF11">
    <property type="entry name" value="EUKARYOTIC TRANSLATION INITIATION FACTOR 4H"/>
    <property type="match status" value="1"/>
</dbReference>
<keyword evidence="1 2" id="KW-0694">RNA-binding</keyword>
<proteinExistence type="predicted"/>
<dbReference type="Proteomes" id="UP001515480">
    <property type="component" value="Unassembled WGS sequence"/>
</dbReference>